<dbReference type="OrthoDB" id="694516at2759"/>
<keyword evidence="6" id="KW-0695">RNA-directed DNA polymerase</keyword>
<evidence type="ECO:0000256" key="6">
    <source>
        <dbReference type="ARBA" id="ARBA00022918"/>
    </source>
</evidence>
<dbReference type="FunFam" id="3.10.20.370:FF:000001">
    <property type="entry name" value="Retrovirus-related Pol polyprotein from transposon 17.6-like protein"/>
    <property type="match status" value="1"/>
</dbReference>
<evidence type="ECO:0000256" key="4">
    <source>
        <dbReference type="ARBA" id="ARBA00022759"/>
    </source>
</evidence>
<protein>
    <recommendedName>
        <fullName evidence="7">Reverse transcriptase RNase H-like domain-containing protein</fullName>
    </recommendedName>
</protein>
<comment type="caution">
    <text evidence="8">The sequence shown here is derived from an EMBL/GenBank/DDBJ whole genome shotgun (WGS) entry which is preliminary data.</text>
</comment>
<dbReference type="SMR" id="A0A8T3C1F3"/>
<dbReference type="InterPro" id="IPR041373">
    <property type="entry name" value="RT_RNaseH"/>
</dbReference>
<name>A0A8T3C1F3_DENNO</name>
<dbReference type="SUPFAM" id="SSF56672">
    <property type="entry name" value="DNA/RNA polymerases"/>
    <property type="match status" value="1"/>
</dbReference>
<sequence length="173" mass="19839">MMTVPVLALPDFGQVFILETDASGYGLGAVLMHNHRPVAYFSQVLSTRARLKSVYERELMAIVLAVQKWRPYLLGRHFIVRTDQRSLKYLLEQRMVTEEHQRSLSKLLGYDFEIQYKPGLENKAADALSRCVGELQELALSVPLMVDWGAIKEESMLDEELGKIREDLRKGQE</sequence>
<accession>A0A8T3C1F3</accession>
<evidence type="ECO:0000259" key="7">
    <source>
        <dbReference type="Pfam" id="PF17917"/>
    </source>
</evidence>
<evidence type="ECO:0000256" key="1">
    <source>
        <dbReference type="ARBA" id="ARBA00022679"/>
    </source>
</evidence>
<organism evidence="8 9">
    <name type="scientific">Dendrobium nobile</name>
    <name type="common">Orchid</name>
    <dbReference type="NCBI Taxonomy" id="94219"/>
    <lineage>
        <taxon>Eukaryota</taxon>
        <taxon>Viridiplantae</taxon>
        <taxon>Streptophyta</taxon>
        <taxon>Embryophyta</taxon>
        <taxon>Tracheophyta</taxon>
        <taxon>Spermatophyta</taxon>
        <taxon>Magnoliopsida</taxon>
        <taxon>Liliopsida</taxon>
        <taxon>Asparagales</taxon>
        <taxon>Orchidaceae</taxon>
        <taxon>Epidendroideae</taxon>
        <taxon>Malaxideae</taxon>
        <taxon>Dendrobiinae</taxon>
        <taxon>Dendrobium</taxon>
    </lineage>
</organism>
<keyword evidence="1" id="KW-0808">Transferase</keyword>
<evidence type="ECO:0000313" key="9">
    <source>
        <dbReference type="Proteomes" id="UP000829196"/>
    </source>
</evidence>
<dbReference type="Gene3D" id="3.10.20.370">
    <property type="match status" value="1"/>
</dbReference>
<dbReference type="PANTHER" id="PTHR34072:SF55">
    <property type="entry name" value="DNA_RNA POLYMERASES SUPERFAMILY PROTEIN"/>
    <property type="match status" value="1"/>
</dbReference>
<dbReference type="CDD" id="cd09274">
    <property type="entry name" value="RNase_HI_RT_Ty3"/>
    <property type="match status" value="1"/>
</dbReference>
<reference evidence="8" key="1">
    <citation type="journal article" date="2022" name="Front. Genet.">
        <title>Chromosome-Scale Assembly of the Dendrobium nobile Genome Provides Insights Into the Molecular Mechanism of the Biosynthesis of the Medicinal Active Ingredient of Dendrobium.</title>
        <authorList>
            <person name="Xu Q."/>
            <person name="Niu S.-C."/>
            <person name="Li K.-L."/>
            <person name="Zheng P.-J."/>
            <person name="Zhang X.-J."/>
            <person name="Jia Y."/>
            <person name="Liu Y."/>
            <person name="Niu Y.-X."/>
            <person name="Yu L.-H."/>
            <person name="Chen D.-F."/>
            <person name="Zhang G.-Q."/>
        </authorList>
    </citation>
    <scope>NUCLEOTIDE SEQUENCE</scope>
    <source>
        <tissue evidence="8">Leaf</tissue>
    </source>
</reference>
<evidence type="ECO:0000256" key="3">
    <source>
        <dbReference type="ARBA" id="ARBA00022722"/>
    </source>
</evidence>
<feature type="domain" description="Reverse transcriptase RNase H-like" evidence="7">
    <location>
        <begin position="11"/>
        <end position="110"/>
    </location>
</feature>
<keyword evidence="4" id="KW-0255">Endonuclease</keyword>
<dbReference type="GO" id="GO:0003964">
    <property type="term" value="F:RNA-directed DNA polymerase activity"/>
    <property type="evidence" value="ECO:0007669"/>
    <property type="project" value="UniProtKB-KW"/>
</dbReference>
<dbReference type="InterPro" id="IPR043502">
    <property type="entry name" value="DNA/RNA_pol_sf"/>
</dbReference>
<evidence type="ECO:0000256" key="5">
    <source>
        <dbReference type="ARBA" id="ARBA00022801"/>
    </source>
</evidence>
<proteinExistence type="predicted"/>
<dbReference type="PANTHER" id="PTHR34072">
    <property type="entry name" value="ENZYMATIC POLYPROTEIN-RELATED"/>
    <property type="match status" value="1"/>
</dbReference>
<keyword evidence="5" id="KW-0378">Hydrolase</keyword>
<dbReference type="Pfam" id="PF17917">
    <property type="entry name" value="RT_RNaseH"/>
    <property type="match status" value="1"/>
</dbReference>
<dbReference type="AlphaFoldDB" id="A0A8T3C1F3"/>
<keyword evidence="9" id="KW-1185">Reference proteome</keyword>
<dbReference type="Proteomes" id="UP000829196">
    <property type="component" value="Unassembled WGS sequence"/>
</dbReference>
<keyword evidence="3" id="KW-0540">Nuclease</keyword>
<evidence type="ECO:0000256" key="2">
    <source>
        <dbReference type="ARBA" id="ARBA00022695"/>
    </source>
</evidence>
<dbReference type="GO" id="GO:0016787">
    <property type="term" value="F:hydrolase activity"/>
    <property type="evidence" value="ECO:0007669"/>
    <property type="project" value="UniProtKB-KW"/>
</dbReference>
<gene>
    <name evidence="8" type="ORF">KFK09_005476</name>
</gene>
<dbReference type="GO" id="GO:0004519">
    <property type="term" value="F:endonuclease activity"/>
    <property type="evidence" value="ECO:0007669"/>
    <property type="project" value="UniProtKB-KW"/>
</dbReference>
<evidence type="ECO:0000313" key="8">
    <source>
        <dbReference type="EMBL" id="KAI0523086.1"/>
    </source>
</evidence>
<keyword evidence="2" id="KW-0548">Nucleotidyltransferase</keyword>
<dbReference type="EMBL" id="JAGYWB010000005">
    <property type="protein sequence ID" value="KAI0523086.1"/>
    <property type="molecule type" value="Genomic_DNA"/>
</dbReference>